<evidence type="ECO:0000313" key="3">
    <source>
        <dbReference type="Proteomes" id="UP001054837"/>
    </source>
</evidence>
<organism evidence="2 3">
    <name type="scientific">Caerostris darwini</name>
    <dbReference type="NCBI Taxonomy" id="1538125"/>
    <lineage>
        <taxon>Eukaryota</taxon>
        <taxon>Metazoa</taxon>
        <taxon>Ecdysozoa</taxon>
        <taxon>Arthropoda</taxon>
        <taxon>Chelicerata</taxon>
        <taxon>Arachnida</taxon>
        <taxon>Araneae</taxon>
        <taxon>Araneomorphae</taxon>
        <taxon>Entelegynae</taxon>
        <taxon>Araneoidea</taxon>
        <taxon>Araneidae</taxon>
        <taxon>Caerostris</taxon>
    </lineage>
</organism>
<name>A0AAV4RI20_9ARAC</name>
<comment type="caution">
    <text evidence="2">The sequence shown here is derived from an EMBL/GenBank/DDBJ whole genome shotgun (WGS) entry which is preliminary data.</text>
</comment>
<proteinExistence type="predicted"/>
<feature type="region of interest" description="Disordered" evidence="1">
    <location>
        <begin position="71"/>
        <end position="107"/>
    </location>
</feature>
<protein>
    <submittedName>
        <fullName evidence="2">Uncharacterized protein</fullName>
    </submittedName>
</protein>
<dbReference type="EMBL" id="BPLQ01006153">
    <property type="protein sequence ID" value="GIY20376.1"/>
    <property type="molecule type" value="Genomic_DNA"/>
</dbReference>
<accession>A0AAV4RI20</accession>
<sequence length="107" mass="12194">MQAPMDIKFCFLIPAHPLYHPPPKKKALHHCNRRGGTARKSDLHHFGPSSPQHMQRVFEYSLYFHRRMHLARRGTPKHANSSATSRVGREGGGRGLSNPSDHPRLQI</sequence>
<gene>
    <name evidence="2" type="ORF">CDAR_394401</name>
</gene>
<dbReference type="Proteomes" id="UP001054837">
    <property type="component" value="Unassembled WGS sequence"/>
</dbReference>
<evidence type="ECO:0000256" key="1">
    <source>
        <dbReference type="SAM" id="MobiDB-lite"/>
    </source>
</evidence>
<evidence type="ECO:0000313" key="2">
    <source>
        <dbReference type="EMBL" id="GIY20376.1"/>
    </source>
</evidence>
<keyword evidence="3" id="KW-1185">Reference proteome</keyword>
<feature type="region of interest" description="Disordered" evidence="1">
    <location>
        <begin position="22"/>
        <end position="50"/>
    </location>
</feature>
<reference evidence="2 3" key="1">
    <citation type="submission" date="2021-06" db="EMBL/GenBank/DDBJ databases">
        <title>Caerostris darwini draft genome.</title>
        <authorList>
            <person name="Kono N."/>
            <person name="Arakawa K."/>
        </authorList>
    </citation>
    <scope>NUCLEOTIDE SEQUENCE [LARGE SCALE GENOMIC DNA]</scope>
</reference>
<feature type="compositionally biased region" description="Basic residues" evidence="1">
    <location>
        <begin position="22"/>
        <end position="37"/>
    </location>
</feature>
<dbReference type="AlphaFoldDB" id="A0AAV4RI20"/>